<accession>J4IB19</accession>
<dbReference type="EMBL" id="HE797132">
    <property type="protein sequence ID" value="CCM03891.1"/>
    <property type="molecule type" value="Genomic_DNA"/>
</dbReference>
<reference evidence="1 2" key="1">
    <citation type="journal article" date="2012" name="Appl. Environ. Microbiol.">
        <title>Short-read sequencing for genomic analysis of the brown rot fungus Fibroporia radiculosa.</title>
        <authorList>
            <person name="Tang J.D."/>
            <person name="Perkins A.D."/>
            <person name="Sonstegard T.S."/>
            <person name="Schroeder S.G."/>
            <person name="Burgess S.C."/>
            <person name="Diehl S.V."/>
        </authorList>
    </citation>
    <scope>NUCLEOTIDE SEQUENCE [LARGE SCALE GENOMIC DNA]</scope>
    <source>
        <strain evidence="1 2">TFFH 294</strain>
    </source>
</reference>
<name>J4IB19_9APHY</name>
<protein>
    <submittedName>
        <fullName evidence="1">Uncharacterized protein</fullName>
    </submittedName>
</protein>
<evidence type="ECO:0000313" key="2">
    <source>
        <dbReference type="Proteomes" id="UP000006352"/>
    </source>
</evidence>
<gene>
    <name evidence="1" type="ORF">FIBRA_06042</name>
</gene>
<evidence type="ECO:0000313" key="1">
    <source>
        <dbReference type="EMBL" id="CCM03891.1"/>
    </source>
</evidence>
<dbReference type="AlphaFoldDB" id="J4IB19"/>
<proteinExistence type="predicted"/>
<dbReference type="HOGENOM" id="CLU_1299734_0_0_1"/>
<organism evidence="1 2">
    <name type="scientific">Fibroporia radiculosa</name>
    <dbReference type="NCBI Taxonomy" id="599839"/>
    <lineage>
        <taxon>Eukaryota</taxon>
        <taxon>Fungi</taxon>
        <taxon>Dikarya</taxon>
        <taxon>Basidiomycota</taxon>
        <taxon>Agaricomycotina</taxon>
        <taxon>Agaricomycetes</taxon>
        <taxon>Polyporales</taxon>
        <taxon>Fibroporiaceae</taxon>
        <taxon>Fibroporia</taxon>
    </lineage>
</organism>
<dbReference type="GeneID" id="24098802"/>
<dbReference type="OrthoDB" id="2645319at2759"/>
<dbReference type="RefSeq" id="XP_012183174.1">
    <property type="nucleotide sequence ID" value="XM_012327784.1"/>
</dbReference>
<dbReference type="Proteomes" id="UP000006352">
    <property type="component" value="Unassembled WGS sequence"/>
</dbReference>
<keyword evidence="2" id="KW-1185">Reference proteome</keyword>
<dbReference type="InParanoid" id="J4IB19"/>
<sequence length="212" mass="25333">MTSRSNTPPVTDLPIAAASYSPTPYQLHGLDLKELPEPLQDYIAEVKAAPLRLELVALVKHFRIELTNELFYQLRHLDTTISIRRREAVSVDFRHGEHKHFFWSRAKRSKDCHMQDILTDLFPKRYDAERTFWERFDALIWLEFSGNTSATQRDQRKHRDSLMKPILECTMQFMWYVEDTMLRQDFRIDDKLYVGFLERVKKSWPEKTTRKP</sequence>